<dbReference type="NCBIfam" id="NF033657">
    <property type="entry name" value="choice_anch_F"/>
    <property type="match status" value="1"/>
</dbReference>
<keyword evidence="3" id="KW-1185">Reference proteome</keyword>
<dbReference type="RefSeq" id="WP_014576757.1">
    <property type="nucleotide sequence ID" value="NZ_CP076686.1"/>
</dbReference>
<evidence type="ECO:0000313" key="2">
    <source>
        <dbReference type="EMBL" id="QWV11192.1"/>
    </source>
</evidence>
<evidence type="ECO:0000313" key="3">
    <source>
        <dbReference type="Proteomes" id="UP000683442"/>
    </source>
</evidence>
<feature type="region of interest" description="Disordered" evidence="1">
    <location>
        <begin position="529"/>
        <end position="555"/>
    </location>
</feature>
<reference evidence="2 3" key="1">
    <citation type="submission" date="2021-06" db="EMBL/GenBank/DDBJ databases">
        <title>Microbial metabolic specificity influences pelagic lipid remineralization.</title>
        <authorList>
            <person name="Behrendt L."/>
            <person name="Hunter J.E."/>
            <person name="Alcolombri U."/>
            <person name="Smriga S."/>
            <person name="Mincer T."/>
            <person name="Lowenstein D.P."/>
            <person name="Peaudecerf F.J."/>
            <person name="Fernandez V.I."/>
            <person name="Fredricks H."/>
            <person name="Almblad H."/>
            <person name="Harrison J.J."/>
            <person name="Stocker R."/>
            <person name="Van Mooy B.A.S."/>
        </authorList>
    </citation>
    <scope>NUCLEOTIDE SEQUENCE [LARGE SCALE GENOMIC DNA]</scope>
    <source>
        <strain evidence="2 3">HP15-B</strain>
    </source>
</reference>
<accession>A0ABX8II33</accession>
<name>A0ABX8II33_9GAMM</name>
<gene>
    <name evidence="2" type="ORF">KQ249_10780</name>
</gene>
<dbReference type="EMBL" id="CP076686">
    <property type="protein sequence ID" value="QWV11192.1"/>
    <property type="molecule type" value="Genomic_DNA"/>
</dbReference>
<proteinExistence type="predicted"/>
<dbReference type="NCBIfam" id="NF033191">
    <property type="entry name" value="JDVT-CTERM"/>
    <property type="match status" value="1"/>
</dbReference>
<dbReference type="Proteomes" id="UP000683442">
    <property type="component" value="Chromosome"/>
</dbReference>
<sequence>MNGNLELLYVLDFLNCIRESIMTTTKNDFARNRLASAVFCSMIGLPCVAVAATMEGVNEENLAVPPVEGKTLVYTDTEGTASFGWLDPVNDFGNVGLGIKVYNEPFTAQQTYDFAGCLMAQPDRAPGDNCTAPPDSGKRFKLKTTETNGPIDIVVDVSADDSVSLYRVIGKFSNLTDASNSVGGDLNAIRFELGFGVGSEFMRSSVGDGLGFGFAGNDKLSIGPVGKYPGGLFGGSKVEGLPFFSTEVAPFTESVGTAADGDVLETNGTIATQYSSLFGDWRTLSETPTGWFIDHDGNPANDSILLAYNAGTASAPDWQTYEKVFSTTVEVDADGDNTVDTLADRWDPNSINFDPSVADDVGPIVDTLGEGDAQDTVPDAISLNQSSAAGLYVADYNNTGEGFKVLIDGEAVAIDAFAEWANQPPKVLNTSDGSLYATWRSDEGEDGLYELADGSFETLEAVNATILADEAAYERVAGYVQGPIEDLANVNINPTISVGAAANWPTCTGDGVSTTCSFTFRVTGLNGAVDDPMIPDTPVEPEPEEPTAASSSGGGTIFGCTAGKPGAPFDPVLPGLVLMAMGGLWARKRLRNA</sequence>
<organism evidence="2 3">
    <name type="scientific">Marinobacter adhaerens</name>
    <dbReference type="NCBI Taxonomy" id="1033846"/>
    <lineage>
        <taxon>Bacteria</taxon>
        <taxon>Pseudomonadati</taxon>
        <taxon>Pseudomonadota</taxon>
        <taxon>Gammaproteobacteria</taxon>
        <taxon>Pseudomonadales</taxon>
        <taxon>Marinobacteraceae</taxon>
        <taxon>Marinobacter</taxon>
    </lineage>
</organism>
<evidence type="ECO:0000256" key="1">
    <source>
        <dbReference type="SAM" id="MobiDB-lite"/>
    </source>
</evidence>
<dbReference type="GeneID" id="78559925"/>
<protein>
    <submittedName>
        <fullName evidence="2">Choice-of-anchor F family protein</fullName>
    </submittedName>
</protein>